<dbReference type="Proteomes" id="UP000233786">
    <property type="component" value="Unassembled WGS sequence"/>
</dbReference>
<dbReference type="AlphaFoldDB" id="A0A2N3Y762"/>
<evidence type="ECO:0008006" key="4">
    <source>
        <dbReference type="Google" id="ProtNLM"/>
    </source>
</evidence>
<reference evidence="2" key="1">
    <citation type="submission" date="2017-12" db="EMBL/GenBank/DDBJ databases">
        <title>Sequencing the genomes of 1000 Actinobacteria strains.</title>
        <authorList>
            <person name="Klenk H.-P."/>
        </authorList>
    </citation>
    <scope>NUCLEOTIDE SEQUENCE [LARGE SCALE GENOMIC DNA]</scope>
    <source>
        <strain evidence="2">DSM 44228</strain>
    </source>
</reference>
<keyword evidence="3" id="KW-1185">Reference proteome</keyword>
<dbReference type="OrthoDB" id="3701184at2"/>
<protein>
    <recommendedName>
        <fullName evidence="4">Flp pilus-assembly TadE/G-like protein</fullName>
    </recommendedName>
</protein>
<dbReference type="STRING" id="994479.GCA_000194155_04913"/>
<keyword evidence="1" id="KW-0812">Transmembrane</keyword>
<evidence type="ECO:0000313" key="3">
    <source>
        <dbReference type="Proteomes" id="UP000233786"/>
    </source>
</evidence>
<comment type="caution">
    <text evidence="2">The sequence shown here is derived from an EMBL/GenBank/DDBJ whole genome shotgun (WGS) entry which is preliminary data.</text>
</comment>
<evidence type="ECO:0000313" key="2">
    <source>
        <dbReference type="EMBL" id="PKW18764.1"/>
    </source>
</evidence>
<organism evidence="2 3">
    <name type="scientific">Saccharopolyspora spinosa</name>
    <dbReference type="NCBI Taxonomy" id="60894"/>
    <lineage>
        <taxon>Bacteria</taxon>
        <taxon>Bacillati</taxon>
        <taxon>Actinomycetota</taxon>
        <taxon>Actinomycetes</taxon>
        <taxon>Pseudonocardiales</taxon>
        <taxon>Pseudonocardiaceae</taxon>
        <taxon>Saccharopolyspora</taxon>
    </lineage>
</organism>
<dbReference type="EMBL" id="PJNB01000001">
    <property type="protein sequence ID" value="PKW18764.1"/>
    <property type="molecule type" value="Genomic_DNA"/>
</dbReference>
<name>A0A2N3Y762_SACSN</name>
<sequence>MTSHRKRLPNEGSVSVLIAVLAPCLLLVFAVLVDGADRLRVLARADAIAAETARAALTALDTRGPAITLDPVHAATAARRYLTATHHTGTLVLDGARTVHVTVWHSEPAAIGLLWTTHTVTGSATAQLAVGTNTPGSTP</sequence>
<proteinExistence type="predicted"/>
<gene>
    <name evidence="2" type="ORF">A8926_6892</name>
</gene>
<keyword evidence="1" id="KW-0472">Membrane</keyword>
<keyword evidence="1" id="KW-1133">Transmembrane helix</keyword>
<feature type="transmembrane region" description="Helical" evidence="1">
    <location>
        <begin position="12"/>
        <end position="33"/>
    </location>
</feature>
<evidence type="ECO:0000256" key="1">
    <source>
        <dbReference type="SAM" id="Phobius"/>
    </source>
</evidence>
<accession>A0A2N3Y762</accession>